<keyword evidence="2" id="KW-1185">Reference proteome</keyword>
<keyword evidence="1" id="KW-0418">Kinase</keyword>
<dbReference type="AlphaFoldDB" id="A0A562THY6"/>
<organism evidence="1 2">
    <name type="scientific">Roseibium hamelinense</name>
    <dbReference type="NCBI Taxonomy" id="150831"/>
    <lineage>
        <taxon>Bacteria</taxon>
        <taxon>Pseudomonadati</taxon>
        <taxon>Pseudomonadota</taxon>
        <taxon>Alphaproteobacteria</taxon>
        <taxon>Hyphomicrobiales</taxon>
        <taxon>Stappiaceae</taxon>
        <taxon>Roseibium</taxon>
    </lineage>
</organism>
<reference evidence="1 2" key="1">
    <citation type="submission" date="2019-07" db="EMBL/GenBank/DDBJ databases">
        <title>Genomic Encyclopedia of Archaeal and Bacterial Type Strains, Phase II (KMG-II): from individual species to whole genera.</title>
        <authorList>
            <person name="Goeker M."/>
        </authorList>
    </citation>
    <scope>NUCLEOTIDE SEQUENCE [LARGE SCALE GENOMIC DNA]</scope>
    <source>
        <strain evidence="1 2">ATCC BAA-252</strain>
    </source>
</reference>
<dbReference type="NCBIfam" id="TIGR04355">
    <property type="entry name" value="HprK_rel_B"/>
    <property type="match status" value="1"/>
</dbReference>
<dbReference type="SUPFAM" id="SSF53795">
    <property type="entry name" value="PEP carboxykinase-like"/>
    <property type="match status" value="1"/>
</dbReference>
<comment type="caution">
    <text evidence="1">The sequence shown here is derived from an EMBL/GenBank/DDBJ whole genome shotgun (WGS) entry which is preliminary data.</text>
</comment>
<dbReference type="EMBL" id="VLLF01000001">
    <property type="protein sequence ID" value="TWI92874.1"/>
    <property type="molecule type" value="Genomic_DNA"/>
</dbReference>
<accession>A0A562THY6</accession>
<dbReference type="InterPro" id="IPR027417">
    <property type="entry name" value="P-loop_NTPase"/>
</dbReference>
<protein>
    <submittedName>
        <fullName evidence="1">HprK-related kinase B</fullName>
    </submittedName>
</protein>
<dbReference type="GO" id="GO:0016301">
    <property type="term" value="F:kinase activity"/>
    <property type="evidence" value="ECO:0007669"/>
    <property type="project" value="UniProtKB-KW"/>
</dbReference>
<name>A0A562THY6_9HYPH</name>
<dbReference type="InterPro" id="IPR027597">
    <property type="entry name" value="HprK-rel_B"/>
</dbReference>
<gene>
    <name evidence="1" type="ORF">JM93_00426</name>
</gene>
<dbReference type="Proteomes" id="UP000320593">
    <property type="component" value="Unassembled WGS sequence"/>
</dbReference>
<dbReference type="RefSeq" id="WP_145340405.1">
    <property type="nucleotide sequence ID" value="NZ_SMLY01000087.1"/>
</dbReference>
<sequence>MSAITVQDLVDALNPASLSETPNRFTIRVGELTLDCLFENDSLCAELRRYFGHVISDCESADMTVHVFGEAVLPFHVDYKDWAREPGKTGRKDAIADLEDGRMVFKVRTGVTFLQSATWRLAFGPTSAHPNQVINFINTQILNHYQRVGWVGCHAAAVACETRTLAIAGLSGGGKSTTMLRLMDLDGASYVTNDRLLVGADAPLPKALGIPKLPRINPGTIVTNPRLKGMLSSERTDTLLSMPQEELWQLEEKYDLFVDEVYGPNRIAHQTALTDFWVLNWSRETDEPTQFIEVNIAERPDLLSAIMKNPGPFYCKPDGIFWTDDEHVDAAGYIAALKGVKIQEVSGKIDFEAVYAAGARLLKAPEPV</sequence>
<dbReference type="Gene3D" id="3.40.50.300">
    <property type="entry name" value="P-loop containing nucleotide triphosphate hydrolases"/>
    <property type="match status" value="1"/>
</dbReference>
<keyword evidence="1" id="KW-0808">Transferase</keyword>
<dbReference type="OrthoDB" id="5443147at2"/>
<proteinExistence type="predicted"/>
<evidence type="ECO:0000313" key="1">
    <source>
        <dbReference type="EMBL" id="TWI92874.1"/>
    </source>
</evidence>
<evidence type="ECO:0000313" key="2">
    <source>
        <dbReference type="Proteomes" id="UP000320593"/>
    </source>
</evidence>